<reference evidence="2 3" key="1">
    <citation type="submission" date="2016-06" db="EMBL/GenBank/DDBJ databases">
        <authorList>
            <person name="Rodrigo-Torres L."/>
            <person name="Arahal D.R."/>
        </authorList>
    </citation>
    <scope>NUCLEOTIDE SEQUENCE [LARGE SCALE GENOMIC DNA]</scope>
    <source>
        <strain evidence="2 3">CECT 5116</strain>
    </source>
</reference>
<evidence type="ECO:0000313" key="3">
    <source>
        <dbReference type="Proteomes" id="UP000092840"/>
    </source>
</evidence>
<name>A0A1C3JP99_9GAMM</name>
<proteinExistence type="predicted"/>
<dbReference type="EMBL" id="FLRA01000005">
    <property type="protein sequence ID" value="SBT16900.1"/>
    <property type="molecule type" value="Genomic_DNA"/>
</dbReference>
<dbReference type="Proteomes" id="UP000092840">
    <property type="component" value="Unassembled WGS sequence"/>
</dbReference>
<evidence type="ECO:0000313" key="2">
    <source>
        <dbReference type="EMBL" id="SBT22149.1"/>
    </source>
</evidence>
<dbReference type="Proteomes" id="UP000092871">
    <property type="component" value="Unassembled WGS sequence"/>
</dbReference>
<dbReference type="AlphaFoldDB" id="A0A1C3JP99"/>
<evidence type="ECO:0000313" key="1">
    <source>
        <dbReference type="EMBL" id="SBT16900.1"/>
    </source>
</evidence>
<organism evidence="1 4">
    <name type="scientific">Marinomonas gallaica</name>
    <dbReference type="NCBI Taxonomy" id="1806667"/>
    <lineage>
        <taxon>Bacteria</taxon>
        <taxon>Pseudomonadati</taxon>
        <taxon>Pseudomonadota</taxon>
        <taxon>Gammaproteobacteria</taxon>
        <taxon>Oceanospirillales</taxon>
        <taxon>Oceanospirillaceae</taxon>
        <taxon>Marinomonas</taxon>
    </lineage>
</organism>
<dbReference type="RefSeq" id="WP_067032810.1">
    <property type="nucleotide sequence ID" value="NZ_CP187511.1"/>
</dbReference>
<reference evidence="1 4" key="2">
    <citation type="submission" date="2016-06" db="EMBL/GenBank/DDBJ databases">
        <authorList>
            <person name="Kjaerup R.B."/>
            <person name="Dalgaard T.S."/>
            <person name="Juul-Madsen H.R."/>
        </authorList>
    </citation>
    <scope>NUCLEOTIDE SEQUENCE [LARGE SCALE GENOMIC DNA]</scope>
    <source>
        <strain evidence="1 4">CECT 5115</strain>
    </source>
</reference>
<protein>
    <submittedName>
        <fullName evidence="1">Uncharacterized protein</fullName>
    </submittedName>
</protein>
<dbReference type="OrthoDB" id="6106276at2"/>
<evidence type="ECO:0000313" key="4">
    <source>
        <dbReference type="Proteomes" id="UP000092871"/>
    </source>
</evidence>
<dbReference type="EMBL" id="FLRB01000015">
    <property type="protein sequence ID" value="SBT22149.1"/>
    <property type="molecule type" value="Genomic_DNA"/>
</dbReference>
<sequence length="83" mass="9281">MELDIQTKTFAGVELQVTTVEGIGYFNQAQLLDIGDRIMTEQAKTTFVDIAEAQKYLDDRPDVFAEMRKWSPEPGIAATVKAD</sequence>
<gene>
    <name evidence="1" type="ORF">MGA5115_00986</name>
    <name evidence="2" type="ORF">MGA5116_02762</name>
</gene>
<accession>A0A1C3JP99</accession>
<keyword evidence="3" id="KW-1185">Reference proteome</keyword>